<keyword evidence="9 12" id="KW-0460">Magnesium</keyword>
<keyword evidence="11 12" id="KW-0119">Carbohydrate metabolism</keyword>
<feature type="binding site" evidence="12">
    <location>
        <position position="282"/>
    </location>
    <ligand>
        <name>K(+)</name>
        <dbReference type="ChEBI" id="CHEBI:29103"/>
    </ligand>
</feature>
<evidence type="ECO:0000313" key="14">
    <source>
        <dbReference type="EMBL" id="MFD2658896.1"/>
    </source>
</evidence>
<dbReference type="InterPro" id="IPR029056">
    <property type="entry name" value="Ribokinase-like"/>
</dbReference>
<keyword evidence="4 12" id="KW-0808">Transferase</keyword>
<dbReference type="Proteomes" id="UP001597493">
    <property type="component" value="Unassembled WGS sequence"/>
</dbReference>
<dbReference type="HAMAP" id="MF_01987">
    <property type="entry name" value="Ribokinase"/>
    <property type="match status" value="1"/>
</dbReference>
<keyword evidence="10 12" id="KW-0630">Potassium</keyword>
<dbReference type="EC" id="2.7.1.15" evidence="2 12"/>
<evidence type="ECO:0000256" key="7">
    <source>
        <dbReference type="ARBA" id="ARBA00022777"/>
    </source>
</evidence>
<feature type="binding site" evidence="12">
    <location>
        <begin position="219"/>
        <end position="224"/>
    </location>
    <ligand>
        <name>ATP</name>
        <dbReference type="ChEBI" id="CHEBI:30616"/>
    </ligand>
</feature>
<dbReference type="InterPro" id="IPR002139">
    <property type="entry name" value="Ribo/fructo_kinase"/>
</dbReference>
<dbReference type="Gene3D" id="3.40.1190.20">
    <property type="match status" value="1"/>
</dbReference>
<evidence type="ECO:0000256" key="6">
    <source>
        <dbReference type="ARBA" id="ARBA00022741"/>
    </source>
</evidence>
<comment type="caution">
    <text evidence="12">Lacks conserved residue(s) required for the propagation of feature annotation.</text>
</comment>
<dbReference type="GO" id="GO:0004747">
    <property type="term" value="F:ribokinase activity"/>
    <property type="evidence" value="ECO:0007669"/>
    <property type="project" value="UniProtKB-EC"/>
</dbReference>
<comment type="similarity">
    <text evidence="12">Belongs to the carbohydrate kinase PfkB family. Ribokinase subfamily.</text>
</comment>
<evidence type="ECO:0000313" key="15">
    <source>
        <dbReference type="Proteomes" id="UP001597493"/>
    </source>
</evidence>
<dbReference type="InterPro" id="IPR002173">
    <property type="entry name" value="Carboh/pur_kinase_PfkB_CS"/>
</dbReference>
<evidence type="ECO:0000256" key="2">
    <source>
        <dbReference type="ARBA" id="ARBA00012035"/>
    </source>
</evidence>
<dbReference type="SUPFAM" id="SSF53613">
    <property type="entry name" value="Ribokinase-like"/>
    <property type="match status" value="1"/>
</dbReference>
<dbReference type="EMBL" id="JBHUMY010000001">
    <property type="protein sequence ID" value="MFD2658896.1"/>
    <property type="molecule type" value="Genomic_DNA"/>
</dbReference>
<feature type="binding site" evidence="12">
    <location>
        <begin position="39"/>
        <end position="43"/>
    </location>
    <ligand>
        <name>substrate</name>
    </ligand>
</feature>
<keyword evidence="6 12" id="KW-0547">Nucleotide-binding</keyword>
<gene>
    <name evidence="12 14" type="primary">rbsK</name>
    <name evidence="14" type="ORF">ACFSW5_01305</name>
</gene>
<dbReference type="RefSeq" id="WP_379268876.1">
    <property type="nucleotide sequence ID" value="NZ_JBHUGT010000050.1"/>
</dbReference>
<keyword evidence="12" id="KW-0963">Cytoplasm</keyword>
<evidence type="ECO:0000256" key="12">
    <source>
        <dbReference type="HAMAP-Rule" id="MF_01987"/>
    </source>
</evidence>
<feature type="binding site" evidence="12">
    <location>
        <position position="287"/>
    </location>
    <ligand>
        <name>K(+)</name>
        <dbReference type="ChEBI" id="CHEBI:29103"/>
    </ligand>
</feature>
<dbReference type="InterPro" id="IPR011611">
    <property type="entry name" value="PfkB_dom"/>
</dbReference>
<comment type="function">
    <text evidence="12">Catalyzes the phosphorylation of ribose at O-5 in a reaction requiring ATP and magnesium. The resulting D-ribose-5-phosphate can then be used either for sythesis of nucleotides, histidine, and tryptophan, or as a component of the pentose phosphate pathway.</text>
</comment>
<feature type="active site" description="Proton acceptor" evidence="12">
    <location>
        <position position="252"/>
    </location>
</feature>
<keyword evidence="7 12" id="KW-0418">Kinase</keyword>
<dbReference type="PANTHER" id="PTHR10584:SF166">
    <property type="entry name" value="RIBOKINASE"/>
    <property type="match status" value="1"/>
</dbReference>
<evidence type="ECO:0000256" key="3">
    <source>
        <dbReference type="ARBA" id="ARBA00016943"/>
    </source>
</evidence>
<comment type="subcellular location">
    <subcellularLocation>
        <location evidence="12">Cytoplasm</location>
    </subcellularLocation>
</comment>
<evidence type="ECO:0000259" key="13">
    <source>
        <dbReference type="Pfam" id="PF00294"/>
    </source>
</evidence>
<name>A0ABW5QR63_9BACL</name>
<comment type="cofactor">
    <cofactor evidence="12">
        <name>Mg(2+)</name>
        <dbReference type="ChEBI" id="CHEBI:18420"/>
    </cofactor>
    <text evidence="12">Requires a divalent cation, most likely magnesium in vivo, as an electrophilic catalyst to aid phosphoryl group transfer. It is the chelate of the metal and the nucleotide that is the actual substrate.</text>
</comment>
<dbReference type="PROSITE" id="PS00584">
    <property type="entry name" value="PFKB_KINASES_2"/>
    <property type="match status" value="1"/>
</dbReference>
<organism evidence="14 15">
    <name type="scientific">Paenibacillus thailandensis</name>
    <dbReference type="NCBI Taxonomy" id="393250"/>
    <lineage>
        <taxon>Bacteria</taxon>
        <taxon>Bacillati</taxon>
        <taxon>Bacillota</taxon>
        <taxon>Bacilli</taxon>
        <taxon>Bacillales</taxon>
        <taxon>Paenibacillaceae</taxon>
        <taxon>Paenibacillus</taxon>
    </lineage>
</organism>
<feature type="binding site" evidence="12">
    <location>
        <begin position="251"/>
        <end position="252"/>
    </location>
    <ligand>
        <name>ATP</name>
        <dbReference type="ChEBI" id="CHEBI:30616"/>
    </ligand>
</feature>
<evidence type="ECO:0000256" key="8">
    <source>
        <dbReference type="ARBA" id="ARBA00022840"/>
    </source>
</evidence>
<sequence length="305" mass="31629">MRNIIVVGSINMDVVSSVEQFPKPGETIHARGAAFHPGGKGANQAVASSLAGASTVMVGAVGSDAFGEPLLQSLKQYGVGTDEISVVQGISGMAFITVSANGENQIVLCEGANALVDWTLVGRSAESWSKDTVILLQNEIPWATNQAVLNHASKTGARVFYNPAPAAPVPDESLPFVHTIILNETETETITGIRPDDDSGLEEAASGLLQKGVEAAIITLGAEGCFYADRSGRRHRIPAFRVSPVDTTAAGDTFIGAYAAASLNGIEPAEALRFASAASAIGVTRAGAQTSVPTRSEIEAFLQSH</sequence>
<evidence type="ECO:0000256" key="4">
    <source>
        <dbReference type="ARBA" id="ARBA00022679"/>
    </source>
</evidence>
<feature type="binding site" evidence="12">
    <location>
        <position position="139"/>
    </location>
    <ligand>
        <name>substrate</name>
    </ligand>
</feature>
<comment type="similarity">
    <text evidence="1">Belongs to the carbohydrate kinase pfkB family.</text>
</comment>
<evidence type="ECO:0000256" key="5">
    <source>
        <dbReference type="ARBA" id="ARBA00022723"/>
    </source>
</evidence>
<evidence type="ECO:0000256" key="10">
    <source>
        <dbReference type="ARBA" id="ARBA00022958"/>
    </source>
</evidence>
<protein>
    <recommendedName>
        <fullName evidence="3 12">Ribokinase</fullName>
        <shortName evidence="12">RK</shortName>
        <ecNumber evidence="2 12">2.7.1.15</ecNumber>
    </recommendedName>
</protein>
<reference evidence="15" key="1">
    <citation type="journal article" date="2019" name="Int. J. Syst. Evol. Microbiol.">
        <title>The Global Catalogue of Microorganisms (GCM) 10K type strain sequencing project: providing services to taxonomists for standard genome sequencing and annotation.</title>
        <authorList>
            <consortium name="The Broad Institute Genomics Platform"/>
            <consortium name="The Broad Institute Genome Sequencing Center for Infectious Disease"/>
            <person name="Wu L."/>
            <person name="Ma J."/>
        </authorList>
    </citation>
    <scope>NUCLEOTIDE SEQUENCE [LARGE SCALE GENOMIC DNA]</scope>
    <source>
        <strain evidence="15">TISTR 1827</strain>
    </source>
</reference>
<feature type="binding site" evidence="12">
    <location>
        <position position="285"/>
    </location>
    <ligand>
        <name>K(+)</name>
        <dbReference type="ChEBI" id="CHEBI:29103"/>
    </ligand>
</feature>
<accession>A0ABW5QR63</accession>
<comment type="caution">
    <text evidence="14">The sequence shown here is derived from an EMBL/GenBank/DDBJ whole genome shotgun (WGS) entry which is preliminary data.</text>
</comment>
<keyword evidence="8 12" id="KW-0067">ATP-binding</keyword>
<dbReference type="Pfam" id="PF00294">
    <property type="entry name" value="PfkB"/>
    <property type="match status" value="1"/>
</dbReference>
<dbReference type="PRINTS" id="PR00990">
    <property type="entry name" value="RIBOKINASE"/>
</dbReference>
<feature type="binding site" evidence="12">
    <location>
        <position position="248"/>
    </location>
    <ligand>
        <name>K(+)</name>
        <dbReference type="ChEBI" id="CHEBI:29103"/>
    </ligand>
</feature>
<evidence type="ECO:0000256" key="9">
    <source>
        <dbReference type="ARBA" id="ARBA00022842"/>
    </source>
</evidence>
<evidence type="ECO:0000256" key="11">
    <source>
        <dbReference type="ARBA" id="ARBA00023277"/>
    </source>
</evidence>
<feature type="binding site" evidence="12">
    <location>
        <position position="291"/>
    </location>
    <ligand>
        <name>K(+)</name>
        <dbReference type="ChEBI" id="CHEBI:29103"/>
    </ligand>
</feature>
<feature type="binding site" evidence="12">
    <location>
        <position position="246"/>
    </location>
    <ligand>
        <name>K(+)</name>
        <dbReference type="ChEBI" id="CHEBI:29103"/>
    </ligand>
</feature>
<feature type="binding site" evidence="12">
    <location>
        <begin position="11"/>
        <end position="13"/>
    </location>
    <ligand>
        <name>substrate</name>
    </ligand>
</feature>
<dbReference type="InterPro" id="IPR011877">
    <property type="entry name" value="Ribokinase"/>
</dbReference>
<comment type="catalytic activity">
    <reaction evidence="12">
        <text>D-ribose + ATP = D-ribose 5-phosphate + ADP + H(+)</text>
        <dbReference type="Rhea" id="RHEA:13697"/>
        <dbReference type="ChEBI" id="CHEBI:15378"/>
        <dbReference type="ChEBI" id="CHEBI:30616"/>
        <dbReference type="ChEBI" id="CHEBI:47013"/>
        <dbReference type="ChEBI" id="CHEBI:78346"/>
        <dbReference type="ChEBI" id="CHEBI:456216"/>
        <dbReference type="EC" id="2.7.1.15"/>
    </reaction>
</comment>
<keyword evidence="15" id="KW-1185">Reference proteome</keyword>
<evidence type="ECO:0000256" key="1">
    <source>
        <dbReference type="ARBA" id="ARBA00005380"/>
    </source>
</evidence>
<comment type="subunit">
    <text evidence="12">Homodimer.</text>
</comment>
<dbReference type="PANTHER" id="PTHR10584">
    <property type="entry name" value="SUGAR KINASE"/>
    <property type="match status" value="1"/>
</dbReference>
<dbReference type="NCBIfam" id="TIGR02152">
    <property type="entry name" value="D_ribokin_bact"/>
    <property type="match status" value="1"/>
</dbReference>
<feature type="binding site" evidence="12">
    <location>
        <position position="183"/>
    </location>
    <ligand>
        <name>ATP</name>
        <dbReference type="ChEBI" id="CHEBI:30616"/>
    </ligand>
</feature>
<feature type="binding site" evidence="12">
    <location>
        <position position="252"/>
    </location>
    <ligand>
        <name>substrate</name>
    </ligand>
</feature>
<comment type="activity regulation">
    <text evidence="12">Activated by a monovalent cation that binds near, but not in, the active site. The most likely occupant of the site in vivo is potassium. Ion binding induces a conformational change that may alter substrate affinity.</text>
</comment>
<proteinExistence type="inferred from homology"/>
<feature type="domain" description="Carbohydrate kinase PfkB" evidence="13">
    <location>
        <begin position="1"/>
        <end position="295"/>
    </location>
</feature>
<comment type="pathway">
    <text evidence="12">Carbohydrate metabolism; D-ribose degradation; D-ribose 5-phosphate from beta-D-ribopyranose: step 2/2.</text>
</comment>
<keyword evidence="5 12" id="KW-0479">Metal-binding</keyword>
<dbReference type="CDD" id="cd01174">
    <property type="entry name" value="ribokinase"/>
    <property type="match status" value="1"/>
</dbReference>